<accession>A0A0A0JQ05</accession>
<organism evidence="4 5">
    <name type="scientific">Knoellia subterranea KCTC 19937</name>
    <dbReference type="NCBI Taxonomy" id="1385521"/>
    <lineage>
        <taxon>Bacteria</taxon>
        <taxon>Bacillati</taxon>
        <taxon>Actinomycetota</taxon>
        <taxon>Actinomycetes</taxon>
        <taxon>Micrococcales</taxon>
        <taxon>Intrasporangiaceae</taxon>
        <taxon>Knoellia</taxon>
    </lineage>
</organism>
<dbReference type="Gene3D" id="3.20.20.190">
    <property type="entry name" value="Phosphatidylinositol (PI) phosphodiesterase"/>
    <property type="match status" value="1"/>
</dbReference>
<evidence type="ECO:0000256" key="1">
    <source>
        <dbReference type="ARBA" id="ARBA00014286"/>
    </source>
</evidence>
<sequence>MPFARLLALLSALLCTTFVVAGAPSATAAAVPSHPSVQPLERAHAHNDYEHDRPLLDALDHGFTSAEADVWLVDGELYLGHDGPDLDRTLRAEYLEPLAQRFRENGGSIHRGWRADFRLLIDVKSEGTAAWPVIERQLTAYPQLFSVYRNGRAHERAVTAVISGNRDLAAMQAATTRFSFYDGRMSDLGGPLDTSLVPLISDNWTKFFTWQGIGPMPEAERARLQQIVATAHANGQQVRFWATPDLALPNREALWRELVAADVDVLNTDDLAGLQDFLLAEDPAEGGPRPDTRPDNLEPIGFTGLADAPSSQFYAD</sequence>
<gene>
    <name evidence="4" type="ORF">N803_01835</name>
</gene>
<dbReference type="InterPro" id="IPR039559">
    <property type="entry name" value="AIM6_PI-PLC-like_dom"/>
</dbReference>
<comment type="caution">
    <text evidence="4">The sequence shown here is derived from an EMBL/GenBank/DDBJ whole genome shotgun (WGS) entry which is preliminary data.</text>
</comment>
<reference evidence="4 5" key="1">
    <citation type="submission" date="2013-08" db="EMBL/GenBank/DDBJ databases">
        <title>The genome sequence of Knoellia subterranea.</title>
        <authorList>
            <person name="Zhu W."/>
            <person name="Wang G."/>
        </authorList>
    </citation>
    <scope>NUCLEOTIDE SEQUENCE [LARGE SCALE GENOMIC DNA]</scope>
    <source>
        <strain evidence="4 5">KCTC 19937</strain>
    </source>
</reference>
<keyword evidence="5" id="KW-1185">Reference proteome</keyword>
<evidence type="ECO:0000313" key="4">
    <source>
        <dbReference type="EMBL" id="KGN39253.1"/>
    </source>
</evidence>
<feature type="signal peptide" evidence="3">
    <location>
        <begin position="1"/>
        <end position="21"/>
    </location>
</feature>
<dbReference type="PANTHER" id="PTHR31571:SF1">
    <property type="entry name" value="ALTERED INHERITANCE OF MITOCHONDRIA PROTEIN 6"/>
    <property type="match status" value="1"/>
</dbReference>
<dbReference type="STRING" id="1385521.N803_01835"/>
<dbReference type="CDD" id="cd08577">
    <property type="entry name" value="PI-PLCc_GDPD_SF_unchar3"/>
    <property type="match status" value="1"/>
</dbReference>
<dbReference type="AlphaFoldDB" id="A0A0A0JQ05"/>
<dbReference type="eggNOG" id="COG0584">
    <property type="taxonomic scope" value="Bacteria"/>
</dbReference>
<dbReference type="OrthoDB" id="384721at2"/>
<evidence type="ECO:0000313" key="5">
    <source>
        <dbReference type="Proteomes" id="UP000030011"/>
    </source>
</evidence>
<dbReference type="InterPro" id="IPR051236">
    <property type="entry name" value="HAT_RTT109-like"/>
</dbReference>
<proteinExistence type="predicted"/>
<protein>
    <recommendedName>
        <fullName evidence="1">Altered inheritance of mitochondria protein 6</fullName>
    </recommendedName>
</protein>
<name>A0A0A0JQ05_9MICO</name>
<feature type="chain" id="PRO_5039141451" description="Altered inheritance of mitochondria protein 6" evidence="3">
    <location>
        <begin position="22"/>
        <end position="316"/>
    </location>
</feature>
<dbReference type="Pfam" id="PF13653">
    <property type="entry name" value="GDPD_2"/>
    <property type="match status" value="1"/>
</dbReference>
<dbReference type="InterPro" id="IPR017946">
    <property type="entry name" value="PLC-like_Pdiesterase_TIM-brl"/>
</dbReference>
<dbReference type="GO" id="GO:0006629">
    <property type="term" value="P:lipid metabolic process"/>
    <property type="evidence" value="ECO:0007669"/>
    <property type="project" value="InterPro"/>
</dbReference>
<evidence type="ECO:0000256" key="3">
    <source>
        <dbReference type="SAM" id="SignalP"/>
    </source>
</evidence>
<dbReference type="GO" id="GO:0008081">
    <property type="term" value="F:phosphoric diester hydrolase activity"/>
    <property type="evidence" value="ECO:0007669"/>
    <property type="project" value="InterPro"/>
</dbReference>
<dbReference type="PANTHER" id="PTHR31571">
    <property type="entry name" value="ALTERED INHERITANCE OF MITOCHONDRIA PROTEIN 6"/>
    <property type="match status" value="1"/>
</dbReference>
<keyword evidence="3" id="KW-0732">Signal</keyword>
<feature type="region of interest" description="Disordered" evidence="2">
    <location>
        <begin position="282"/>
        <end position="316"/>
    </location>
</feature>
<dbReference type="Proteomes" id="UP000030011">
    <property type="component" value="Unassembled WGS sequence"/>
</dbReference>
<dbReference type="EMBL" id="AVPK01000001">
    <property type="protein sequence ID" value="KGN39253.1"/>
    <property type="molecule type" value="Genomic_DNA"/>
</dbReference>
<evidence type="ECO:0000256" key="2">
    <source>
        <dbReference type="SAM" id="MobiDB-lite"/>
    </source>
</evidence>
<dbReference type="SUPFAM" id="SSF51695">
    <property type="entry name" value="PLC-like phosphodiesterases"/>
    <property type="match status" value="1"/>
</dbReference>